<accession>A0A3F3H3M9</accession>
<dbReference type="Pfam" id="PF01874">
    <property type="entry name" value="CitG"/>
    <property type="match status" value="1"/>
</dbReference>
<evidence type="ECO:0000256" key="1">
    <source>
        <dbReference type="ARBA" id="ARBA00001210"/>
    </source>
</evidence>
<keyword evidence="4 7" id="KW-0547">Nucleotide-binding</keyword>
<dbReference type="Pfam" id="PF03802">
    <property type="entry name" value="CitX"/>
    <property type="match status" value="1"/>
</dbReference>
<organism evidence="8 9">
    <name type="scientific">Fructobacillus pseudoficulneus</name>
    <dbReference type="NCBI Taxonomy" id="220714"/>
    <lineage>
        <taxon>Bacteria</taxon>
        <taxon>Bacillati</taxon>
        <taxon>Bacillota</taxon>
        <taxon>Bacilli</taxon>
        <taxon>Lactobacillales</taxon>
        <taxon>Lactobacillaceae</taxon>
        <taxon>Fructobacillus</taxon>
    </lineage>
</organism>
<protein>
    <recommendedName>
        <fullName evidence="7">Probable 2-(5''-triphosphoribosyl)-3'-dephosphocoenzyme-A synthase</fullName>
        <shortName evidence="7">2-(5''-triphosphoribosyl)-3'-dephospho-CoA synthase</shortName>
        <ecNumber evidence="7">2.4.2.52</ecNumber>
    </recommendedName>
</protein>
<dbReference type="NCBIfam" id="TIGR03125">
    <property type="entry name" value="citrate_citG"/>
    <property type="match status" value="1"/>
</dbReference>
<comment type="catalytic activity">
    <reaction evidence="6">
        <text>apo-[citrate lyase ACP] + 2'-(5''-triphospho-alpha-D-ribosyl)-3'-dephospho-CoA = holo-[citrate lyase ACP] + diphosphate</text>
        <dbReference type="Rhea" id="RHEA:16333"/>
        <dbReference type="Rhea" id="RHEA-COMP:10157"/>
        <dbReference type="Rhea" id="RHEA-COMP:10158"/>
        <dbReference type="ChEBI" id="CHEBI:29999"/>
        <dbReference type="ChEBI" id="CHEBI:33019"/>
        <dbReference type="ChEBI" id="CHEBI:61378"/>
        <dbReference type="ChEBI" id="CHEBI:82683"/>
        <dbReference type="EC" id="2.7.7.61"/>
    </reaction>
</comment>
<dbReference type="InterPro" id="IPR017551">
    <property type="entry name" value="TriPribosyl-deP-CoA_syn_CitG"/>
</dbReference>
<evidence type="ECO:0000256" key="4">
    <source>
        <dbReference type="ARBA" id="ARBA00022741"/>
    </source>
</evidence>
<gene>
    <name evidence="7" type="primary">citG</name>
    <name evidence="8" type="ORF">FPFC_021280</name>
</gene>
<dbReference type="GO" id="GO:0005524">
    <property type="term" value="F:ATP binding"/>
    <property type="evidence" value="ECO:0007669"/>
    <property type="project" value="UniProtKB-KW"/>
</dbReference>
<dbReference type="EC" id="2.4.2.52" evidence="7"/>
<dbReference type="HAMAP" id="MF_00397">
    <property type="entry name" value="CitG"/>
    <property type="match status" value="1"/>
</dbReference>
<comment type="similarity">
    <text evidence="7">Belongs to the CitG/MdcB family.</text>
</comment>
<sequence>MTKQVFAGGKAVDLAQVLDNRDWRSQSQNFLEQSFPNAVVVAVKLNIPGEVKNSPAIQQIFRAGWQVLQADLKDFPLQKVWLGIERMTGPEGFLVVDGDLTAVKRVTMAFEQDYALGRLFDSDVMAATADSYQLSREDLGFAPRQCLVCDQPAKYCAKAGRHDFADLHEAIEAMYLDYFVVDPVIPVWNEDQTVRAALAACLYEVTATPKPGLVDPVSLGAHHDMTAFTFIDSSLALEPYFRTVYQHGRAFAGTDLTALLAEIRPVGIQAEQEMFAATDGVNTHKGAIFTLGILIAAYAYATRGDQTTTLSAVQEIVRQIGADMVAKDLAEQVAAQQETAGESQYRRYQLTGVRGEVQDGLLALSQVGLPTLRQSQGTVNQRLLDTLMALAGAIEDSTLIKRAGDPAIVEQMRQWTLDYQKLGGATTPEGMAFLEDLDQQFIDQHLSIGGAADYLILTVFIGRLTGLL</sequence>
<dbReference type="AlphaFoldDB" id="A0A3F3H3M9"/>
<name>A0A3F3H3M9_9LACO</name>
<dbReference type="OrthoDB" id="114886at2"/>
<dbReference type="GO" id="GO:0046917">
    <property type="term" value="F:triphosphoribosyl-dephospho-CoA synthase activity"/>
    <property type="evidence" value="ECO:0007669"/>
    <property type="project" value="UniProtKB-UniRule"/>
</dbReference>
<dbReference type="GO" id="GO:0050519">
    <property type="term" value="F:holo-citrate lyase synthase activity"/>
    <property type="evidence" value="ECO:0007669"/>
    <property type="project" value="UniProtKB-EC"/>
</dbReference>
<dbReference type="Proteomes" id="UP000061227">
    <property type="component" value="Unassembled WGS sequence"/>
</dbReference>
<keyword evidence="2 7" id="KW-0808">Transferase</keyword>
<dbReference type="InterPro" id="IPR002736">
    <property type="entry name" value="CitG"/>
</dbReference>
<dbReference type="GO" id="GO:0051191">
    <property type="term" value="P:prosthetic group biosynthetic process"/>
    <property type="evidence" value="ECO:0007669"/>
    <property type="project" value="InterPro"/>
</dbReference>
<dbReference type="InterPro" id="IPR005551">
    <property type="entry name" value="CitX"/>
</dbReference>
<dbReference type="PANTHER" id="PTHR30201:SF2">
    <property type="entry name" value="2-(5''-TRIPHOSPHORIBOSYL)-3'-DEPHOSPHOCOENZYME-A SYNTHASE"/>
    <property type="match status" value="1"/>
</dbReference>
<comment type="catalytic activity">
    <reaction evidence="1 7">
        <text>3'-dephospho-CoA + ATP = 2'-(5''-triphospho-alpha-D-ribosyl)-3'-dephospho-CoA + adenine</text>
        <dbReference type="Rhea" id="RHEA:15117"/>
        <dbReference type="ChEBI" id="CHEBI:16708"/>
        <dbReference type="ChEBI" id="CHEBI:30616"/>
        <dbReference type="ChEBI" id="CHEBI:57328"/>
        <dbReference type="ChEBI" id="CHEBI:61378"/>
        <dbReference type="EC" id="2.4.2.52"/>
    </reaction>
</comment>
<keyword evidence="9" id="KW-1185">Reference proteome</keyword>
<evidence type="ECO:0000256" key="2">
    <source>
        <dbReference type="ARBA" id="ARBA00022679"/>
    </source>
</evidence>
<dbReference type="RefSeq" id="WP_059377187.1">
    <property type="nucleotide sequence ID" value="NZ_DF968064.1"/>
</dbReference>
<evidence type="ECO:0000256" key="5">
    <source>
        <dbReference type="ARBA" id="ARBA00022840"/>
    </source>
</evidence>
<dbReference type="NCBIfam" id="TIGR03124">
    <property type="entry name" value="citrate_citX"/>
    <property type="match status" value="1"/>
</dbReference>
<keyword evidence="3" id="KW-0548">Nucleotidyltransferase</keyword>
<dbReference type="STRING" id="220714.SAMN05660469_0615"/>
<evidence type="ECO:0000256" key="6">
    <source>
        <dbReference type="ARBA" id="ARBA00048574"/>
    </source>
</evidence>
<evidence type="ECO:0000256" key="3">
    <source>
        <dbReference type="ARBA" id="ARBA00022695"/>
    </source>
</evidence>
<proteinExistence type="inferred from homology"/>
<dbReference type="Gene3D" id="1.10.4200.10">
    <property type="entry name" value="Triphosphoribosyl-dephospho-CoA protein"/>
    <property type="match status" value="1"/>
</dbReference>
<evidence type="ECO:0000313" key="9">
    <source>
        <dbReference type="Proteomes" id="UP000061227"/>
    </source>
</evidence>
<evidence type="ECO:0000313" key="8">
    <source>
        <dbReference type="EMBL" id="GAP02680.1"/>
    </source>
</evidence>
<evidence type="ECO:0000256" key="7">
    <source>
        <dbReference type="HAMAP-Rule" id="MF_00397"/>
    </source>
</evidence>
<dbReference type="PANTHER" id="PTHR30201">
    <property type="entry name" value="TRIPHOSPHORIBOSYL-DEPHOSPHO-COA SYNTHASE"/>
    <property type="match status" value="1"/>
</dbReference>
<reference evidence="8 9" key="1">
    <citation type="journal article" date="2015" name="BMC Genomics">
        <title>Comparative genomics of Fructobacillus spp. and Leuconostoc spp. reveals niche-specific evolution of Fructobacillus spp.</title>
        <authorList>
            <person name="Endo A."/>
            <person name="Tanizawa Y."/>
            <person name="Tanaka N."/>
            <person name="Maeno S."/>
            <person name="Kumar H."/>
            <person name="Shiwa Y."/>
            <person name="Okada S."/>
            <person name="Yoshikawa H."/>
            <person name="Dicks L."/>
            <person name="Nakagawa J."/>
            <person name="Arita M."/>
        </authorList>
    </citation>
    <scope>NUCLEOTIDE SEQUENCE [LARGE SCALE GENOMIC DNA]</scope>
    <source>
        <strain evidence="8 9">DSM 15468</strain>
    </source>
</reference>
<keyword evidence="5 7" id="KW-0067">ATP-binding</keyword>
<dbReference type="EMBL" id="DF968064">
    <property type="protein sequence ID" value="GAP02680.1"/>
    <property type="molecule type" value="Genomic_DNA"/>
</dbReference>